<dbReference type="PANTHER" id="PTHR37042:SF4">
    <property type="entry name" value="OUTER MEMBRANE PROTEIN RV1973"/>
    <property type="match status" value="1"/>
</dbReference>
<accession>A0ABY3US66</accession>
<keyword evidence="3" id="KW-1133">Transmembrane helix</keyword>
<keyword evidence="3" id="KW-0812">Transmembrane</keyword>
<evidence type="ECO:0000313" key="4">
    <source>
        <dbReference type="EMBL" id="ULP41557.1"/>
    </source>
</evidence>
<keyword evidence="2 3" id="KW-0472">Membrane</keyword>
<evidence type="ECO:0000256" key="1">
    <source>
        <dbReference type="ARBA" id="ARBA00004370"/>
    </source>
</evidence>
<sequence length="217" mass="23229">MRWPNPRRANDVIDNDSAPEFTAEPVITLDVQHNSESTEAASQVQEPDIPPVQVRRGGRWLRTLAYGILPALALVGAVTAGYLKWQDGSARDSALARSESVRAATDSTIAMLSYKADTIDKDLGLAGDHLTGRFRDSYTSLVNQVVIPGAKQKHISAVATVPAAASVSATENHAVVLVFVNQTVAVGEDPPTSTASSVRVTLDKIGQRWLISDFTPV</sequence>
<dbReference type="EMBL" id="CP092423">
    <property type="protein sequence ID" value="ULP41557.1"/>
    <property type="molecule type" value="Genomic_DNA"/>
</dbReference>
<proteinExistence type="predicted"/>
<dbReference type="PANTHER" id="PTHR37042">
    <property type="entry name" value="OUTER MEMBRANE PROTEIN RV1973"/>
    <property type="match status" value="1"/>
</dbReference>
<reference evidence="4" key="1">
    <citation type="submission" date="2022-08" db="EMBL/GenBank/DDBJ databases">
        <title>Complete genome sequence of 14 non-tuberculosis mycobacteria type-strains.</title>
        <authorList>
            <person name="Igarashi Y."/>
            <person name="Osugi A."/>
            <person name="Mitarai S."/>
        </authorList>
    </citation>
    <scope>NUCLEOTIDE SEQUENCE</scope>
    <source>
        <strain evidence="4">ATCC 51985</strain>
    </source>
</reference>
<gene>
    <name evidence="4" type="ORF">MJO58_22300</name>
</gene>
<name>A0ABY3US66_MYCLN</name>
<evidence type="ECO:0008006" key="6">
    <source>
        <dbReference type="Google" id="ProtNLM"/>
    </source>
</evidence>
<protein>
    <recommendedName>
        <fullName evidence="6">Mce associated membrane protein</fullName>
    </recommendedName>
</protein>
<dbReference type="Proteomes" id="UP001055171">
    <property type="component" value="Chromosome"/>
</dbReference>
<keyword evidence="5" id="KW-1185">Reference proteome</keyword>
<evidence type="ECO:0000256" key="3">
    <source>
        <dbReference type="SAM" id="Phobius"/>
    </source>
</evidence>
<organism evidence="4 5">
    <name type="scientific">Mycobacterium lentiflavum</name>
    <dbReference type="NCBI Taxonomy" id="141349"/>
    <lineage>
        <taxon>Bacteria</taxon>
        <taxon>Bacillati</taxon>
        <taxon>Actinomycetota</taxon>
        <taxon>Actinomycetes</taxon>
        <taxon>Mycobacteriales</taxon>
        <taxon>Mycobacteriaceae</taxon>
        <taxon>Mycobacterium</taxon>
        <taxon>Mycobacterium simiae complex</taxon>
    </lineage>
</organism>
<feature type="transmembrane region" description="Helical" evidence="3">
    <location>
        <begin position="64"/>
        <end position="83"/>
    </location>
</feature>
<evidence type="ECO:0000313" key="5">
    <source>
        <dbReference type="Proteomes" id="UP001055171"/>
    </source>
</evidence>
<dbReference type="RefSeq" id="WP_239720994.1">
    <property type="nucleotide sequence ID" value="NZ_CP092423.2"/>
</dbReference>
<evidence type="ECO:0000256" key="2">
    <source>
        <dbReference type="ARBA" id="ARBA00023136"/>
    </source>
</evidence>
<comment type="subcellular location">
    <subcellularLocation>
        <location evidence="1">Membrane</location>
    </subcellularLocation>
</comment>